<accession>A0A7S0J3V4</accession>
<sequence>MWAFPLLLAVGYECPGSSAPFFHASCKVSASAGALCSAVRAEMLARVNGQFGRWHDPHNNGTYQITDASDAGSLSLQRRTGDGKFTDKLRFVFTDSADGPCDVQGCSESQVTSFSDFSTNYCNLRMLYCSSADGCRPVITDASVSEREVVASLGAGHDPSACLKLKEGVLRSRGL</sequence>
<dbReference type="EMBL" id="HBER01031146">
    <property type="protein sequence ID" value="CAD8540377.1"/>
    <property type="molecule type" value="Transcribed_RNA"/>
</dbReference>
<name>A0A7S0J3V4_9EUKA</name>
<dbReference type="AlphaFoldDB" id="A0A7S0J3V4"/>
<dbReference type="PANTHER" id="PTHR38564">
    <property type="entry name" value="SI:CH73-250A16.5-RELATED"/>
    <property type="match status" value="1"/>
</dbReference>
<reference evidence="1" key="1">
    <citation type="submission" date="2021-01" db="EMBL/GenBank/DDBJ databases">
        <authorList>
            <person name="Corre E."/>
            <person name="Pelletier E."/>
            <person name="Niang G."/>
            <person name="Scheremetjew M."/>
            <person name="Finn R."/>
            <person name="Kale V."/>
            <person name="Holt S."/>
            <person name="Cochrane G."/>
            <person name="Meng A."/>
            <person name="Brown T."/>
            <person name="Cohen L."/>
        </authorList>
    </citation>
    <scope>NUCLEOTIDE SEQUENCE</scope>
    <source>
        <strain evidence="1">RCC1130</strain>
    </source>
</reference>
<proteinExistence type="predicted"/>
<dbReference type="PANTHER" id="PTHR38564:SF2">
    <property type="entry name" value="WU:FC46H12 PRECURSOR"/>
    <property type="match status" value="1"/>
</dbReference>
<protein>
    <submittedName>
        <fullName evidence="1">Uncharacterized protein</fullName>
    </submittedName>
</protein>
<evidence type="ECO:0000313" key="1">
    <source>
        <dbReference type="EMBL" id="CAD8540377.1"/>
    </source>
</evidence>
<organism evidence="1">
    <name type="scientific">Calcidiscus leptoporus</name>
    <dbReference type="NCBI Taxonomy" id="127549"/>
    <lineage>
        <taxon>Eukaryota</taxon>
        <taxon>Haptista</taxon>
        <taxon>Haptophyta</taxon>
        <taxon>Prymnesiophyceae</taxon>
        <taxon>Coccolithales</taxon>
        <taxon>Calcidiscaceae</taxon>
        <taxon>Calcidiscus</taxon>
    </lineage>
</organism>
<gene>
    <name evidence="1" type="ORF">CLEP1334_LOCUS15660</name>
</gene>